<evidence type="ECO:0000313" key="1">
    <source>
        <dbReference type="EMBL" id="KAF2468523.1"/>
    </source>
</evidence>
<keyword evidence="2" id="KW-1185">Reference proteome</keyword>
<dbReference type="EMBL" id="MU003515">
    <property type="protein sequence ID" value="KAF2468523.1"/>
    <property type="molecule type" value="Genomic_DNA"/>
</dbReference>
<evidence type="ECO:0000313" key="2">
    <source>
        <dbReference type="Proteomes" id="UP000799755"/>
    </source>
</evidence>
<organism evidence="1 2">
    <name type="scientific">Lindgomyces ingoldianus</name>
    <dbReference type="NCBI Taxonomy" id="673940"/>
    <lineage>
        <taxon>Eukaryota</taxon>
        <taxon>Fungi</taxon>
        <taxon>Dikarya</taxon>
        <taxon>Ascomycota</taxon>
        <taxon>Pezizomycotina</taxon>
        <taxon>Dothideomycetes</taxon>
        <taxon>Pleosporomycetidae</taxon>
        <taxon>Pleosporales</taxon>
        <taxon>Lindgomycetaceae</taxon>
        <taxon>Lindgomyces</taxon>
    </lineage>
</organism>
<gene>
    <name evidence="1" type="ORF">BDR25DRAFT_326704</name>
</gene>
<dbReference type="Proteomes" id="UP000799755">
    <property type="component" value="Unassembled WGS sequence"/>
</dbReference>
<protein>
    <submittedName>
        <fullName evidence="1">Uncharacterized protein</fullName>
    </submittedName>
</protein>
<proteinExistence type="predicted"/>
<accession>A0ACB6QNF8</accession>
<name>A0ACB6QNF8_9PLEO</name>
<sequence>MASQSASQPNVRLTHPFTCNTCQVAFRSSELQRAHMQTDWHRYNLKRRVASLPPLSSDIFTEKVLANKASAAATAAKASFEKACSACQKIYYSENAYNNHLNSQKHKTNVIKASRAHMDDSASLTGSIMSSAFSLGEPMAEPDANAIDREAEREFSEVVDGMKHTNLDEHTKEPLSRRPTRPHHSAGPEDRPEHPISRTGTASTTIKEDDKSSVTSSNKPPGDPLLDCLFCNYRSPKFSLNIHHMGRFHGMFIPDKDYLDEPEGLIKYLHMKINKRHECLKCGKIKHTASGIQTHMRDRGHCMIGFDTDDQMVEIGQFYDFSSTYSDVEDFETVKRRAEESESSNDSESTAGGGVKLGAPRKVLTTDDAAMSGDDDDGWETDSTVSTVPTDEITAVPIDDHSHRYKFLSKSRHHSHSDPRPHRKVDGFHSHAHTTPVAVYHDDYELHLPSGRTAGHRSLNKYYRQNLRNYPGVAERMENRRTITAGSSDSDGDVNMDQDNRNRGRQLISRADGGMGMIGVTDAKKAEIRAVEKRERRREQRARNKYQAGNERRGNFQKHFRDPLLQ</sequence>
<comment type="caution">
    <text evidence="1">The sequence shown here is derived from an EMBL/GenBank/DDBJ whole genome shotgun (WGS) entry which is preliminary data.</text>
</comment>
<reference evidence="1" key="1">
    <citation type="journal article" date="2020" name="Stud. Mycol.">
        <title>101 Dothideomycetes genomes: a test case for predicting lifestyles and emergence of pathogens.</title>
        <authorList>
            <person name="Haridas S."/>
            <person name="Albert R."/>
            <person name="Binder M."/>
            <person name="Bloem J."/>
            <person name="Labutti K."/>
            <person name="Salamov A."/>
            <person name="Andreopoulos B."/>
            <person name="Baker S."/>
            <person name="Barry K."/>
            <person name="Bills G."/>
            <person name="Bluhm B."/>
            <person name="Cannon C."/>
            <person name="Castanera R."/>
            <person name="Culley D."/>
            <person name="Daum C."/>
            <person name="Ezra D."/>
            <person name="Gonzalez J."/>
            <person name="Henrissat B."/>
            <person name="Kuo A."/>
            <person name="Liang C."/>
            <person name="Lipzen A."/>
            <person name="Lutzoni F."/>
            <person name="Magnuson J."/>
            <person name="Mondo S."/>
            <person name="Nolan M."/>
            <person name="Ohm R."/>
            <person name="Pangilinan J."/>
            <person name="Park H.-J."/>
            <person name="Ramirez L."/>
            <person name="Alfaro M."/>
            <person name="Sun H."/>
            <person name="Tritt A."/>
            <person name="Yoshinaga Y."/>
            <person name="Zwiers L.-H."/>
            <person name="Turgeon B."/>
            <person name="Goodwin S."/>
            <person name="Spatafora J."/>
            <person name="Crous P."/>
            <person name="Grigoriev I."/>
        </authorList>
    </citation>
    <scope>NUCLEOTIDE SEQUENCE</scope>
    <source>
        <strain evidence="1">ATCC 200398</strain>
    </source>
</reference>